<keyword evidence="7 10" id="KW-1133">Transmembrane helix</keyword>
<feature type="transmembrane region" description="Helical" evidence="10">
    <location>
        <begin position="311"/>
        <end position="331"/>
    </location>
</feature>
<keyword evidence="14" id="KW-1185">Reference proteome</keyword>
<feature type="transmembrane region" description="Helical" evidence="10">
    <location>
        <begin position="96"/>
        <end position="113"/>
    </location>
</feature>
<feature type="transmembrane region" description="Helical" evidence="10">
    <location>
        <begin position="394"/>
        <end position="413"/>
    </location>
</feature>
<evidence type="ECO:0000256" key="5">
    <source>
        <dbReference type="ARBA" id="ARBA00022692"/>
    </source>
</evidence>
<evidence type="ECO:0000256" key="7">
    <source>
        <dbReference type="ARBA" id="ARBA00022989"/>
    </source>
</evidence>
<dbReference type="NCBIfam" id="NF007691">
    <property type="entry name" value="PRK10369.1"/>
    <property type="match status" value="1"/>
</dbReference>
<accession>A0A124F5P0</accession>
<dbReference type="PRINTS" id="PR01410">
    <property type="entry name" value="CCBIOGENESIS"/>
</dbReference>
<organism evidence="13 14">
    <name type="scientific">Ruegeria marisrubri</name>
    <dbReference type="NCBI Taxonomy" id="1685379"/>
    <lineage>
        <taxon>Bacteria</taxon>
        <taxon>Pseudomonadati</taxon>
        <taxon>Pseudomonadota</taxon>
        <taxon>Alphaproteobacteria</taxon>
        <taxon>Rhodobacterales</taxon>
        <taxon>Roseobacteraceae</taxon>
        <taxon>Ruegeria</taxon>
    </lineage>
</organism>
<dbReference type="PANTHER" id="PTHR43653:SF1">
    <property type="entry name" value="CYTOCHROME C-TYPE BIOGENESIS PROTEIN CCMF"/>
    <property type="match status" value="1"/>
</dbReference>
<comment type="function">
    <text evidence="9">Required for the biogenesis of c-type cytochromes. Possible subunit of a heme lyase.</text>
</comment>
<evidence type="ECO:0000256" key="8">
    <source>
        <dbReference type="ARBA" id="ARBA00023136"/>
    </source>
</evidence>
<dbReference type="InterPro" id="IPR003567">
    <property type="entry name" value="Cyt_c_biogenesis"/>
</dbReference>
<feature type="transmembrane region" description="Helical" evidence="10">
    <location>
        <begin position="277"/>
        <end position="305"/>
    </location>
</feature>
<feature type="domain" description="Cytochrome c-type biogenesis protein CcmF C-terminal" evidence="12">
    <location>
        <begin position="315"/>
        <end position="635"/>
    </location>
</feature>
<dbReference type="PRINTS" id="PR01411">
    <property type="entry name" value="CCMFBIOGNSIS"/>
</dbReference>
<evidence type="ECO:0000256" key="6">
    <source>
        <dbReference type="ARBA" id="ARBA00022748"/>
    </source>
</evidence>
<dbReference type="GO" id="GO:0020037">
    <property type="term" value="F:heme binding"/>
    <property type="evidence" value="ECO:0007669"/>
    <property type="project" value="InterPro"/>
</dbReference>
<dbReference type="GO" id="GO:0015232">
    <property type="term" value="F:heme transmembrane transporter activity"/>
    <property type="evidence" value="ECO:0007669"/>
    <property type="project" value="InterPro"/>
</dbReference>
<feature type="transmembrane region" description="Helical" evidence="10">
    <location>
        <begin position="125"/>
        <end position="144"/>
    </location>
</feature>
<feature type="transmembrane region" description="Helical" evidence="10">
    <location>
        <begin position="448"/>
        <end position="469"/>
    </location>
</feature>
<comment type="caution">
    <text evidence="13">The sequence shown here is derived from an EMBL/GenBank/DDBJ whole genome shotgun (WGS) entry which is preliminary data.</text>
</comment>
<evidence type="ECO:0000256" key="3">
    <source>
        <dbReference type="ARBA" id="ARBA00022475"/>
    </source>
</evidence>
<dbReference type="STRING" id="1685379.AVO45_02385"/>
<dbReference type="GO" id="GO:0017004">
    <property type="term" value="P:cytochrome complex assembly"/>
    <property type="evidence" value="ECO:0007669"/>
    <property type="project" value="UniProtKB-KW"/>
</dbReference>
<feature type="transmembrane region" description="Helical" evidence="10">
    <location>
        <begin position="207"/>
        <end position="229"/>
    </location>
</feature>
<dbReference type="Proteomes" id="UP000053791">
    <property type="component" value="Unassembled WGS sequence"/>
</dbReference>
<feature type="transmembrane region" description="Helical" evidence="10">
    <location>
        <begin position="425"/>
        <end position="442"/>
    </location>
</feature>
<dbReference type="PANTHER" id="PTHR43653">
    <property type="entry name" value="CYTOCHROME C ASSEMBLY PROTEIN-RELATED"/>
    <property type="match status" value="1"/>
</dbReference>
<feature type="transmembrane region" description="Helical" evidence="10">
    <location>
        <begin position="47"/>
        <end position="72"/>
    </location>
</feature>
<sequence length="654" mass="71459">MITELGHFALILAFLVAIVQTVVPLVGAQKRWSGWMAMAEPAATAQFLLTAFAFGALVWAFVVSDFSLRVVVSNSHSAKPMLYKISGTWGNHEGSMLLWVLIVTLFGAMAAWFGGGLPPTLKARVLSVQAAIAVAFFAFILFTSNPFERLAVPPFDGRDLNPLLQDPGLAFHPPFLYLGYVGLSMAFSFAVAALIEGRVDAAWARWVRPWTLAAWVFLTIGIALGSWWAYYELGWGGFWFWDPVENASFMPWLLAAALLHSAIVVEKREALKSWTILLAIIAFGFSLIGTFIVRSGILTSVHAFANDPERGVFILAILAFFIGGALTLFAARAQAMEAKGVFGMVSRESALVVNNILLAVSCFVVFFGTLWPIVAEMGFGRKLSVGAPFFNAAFTPFMVALGLILPLGSMLPWKRGKLGKVAWSLRYAFGLALALAIIVWVMQTGRSALAPVGLFLGAWITFGAAVDLWSRTGRKGSLSRLMRLPRADWGKAVAHSGLGITMFAIAGLMAWEVEDIRVARIGEPFEVGGFTLTLEDVRRVEGPNYLSTMGTVTLERNGRFITTLHPEKRDYPVARMPTTEAAIDYRFTRDVYVVIGDQQADGNWTMRTYIKPFANWIWGGSILMALGGVLSLSDRRFRVAAGARKTPSTGVPAE</sequence>
<evidence type="ECO:0000256" key="9">
    <source>
        <dbReference type="ARBA" id="ARBA00037230"/>
    </source>
</evidence>
<comment type="subcellular location">
    <subcellularLocation>
        <location evidence="1">Cell inner membrane</location>
        <topology evidence="1">Multi-pass membrane protein</topology>
    </subcellularLocation>
</comment>
<keyword evidence="6" id="KW-0201">Cytochrome c-type biogenesis</keyword>
<feature type="transmembrane region" description="Helical" evidence="10">
    <location>
        <begin position="249"/>
        <end position="265"/>
    </location>
</feature>
<protein>
    <submittedName>
        <fullName evidence="13">Cytochrome C biogenesis protein CcmF</fullName>
    </submittedName>
</protein>
<keyword evidence="4" id="KW-0997">Cell inner membrane</keyword>
<dbReference type="RefSeq" id="WP_068344112.1">
    <property type="nucleotide sequence ID" value="NZ_LQBQ01000001.1"/>
</dbReference>
<name>A0A124F5P0_9RHOB</name>
<evidence type="ECO:0000256" key="4">
    <source>
        <dbReference type="ARBA" id="ARBA00022519"/>
    </source>
</evidence>
<dbReference type="NCBIfam" id="TIGR00353">
    <property type="entry name" value="nrfE"/>
    <property type="match status" value="1"/>
</dbReference>
<dbReference type="EMBL" id="LQBQ01000001">
    <property type="protein sequence ID" value="KUJ85846.1"/>
    <property type="molecule type" value="Genomic_DNA"/>
</dbReference>
<feature type="transmembrane region" description="Helical" evidence="10">
    <location>
        <begin position="613"/>
        <end position="632"/>
    </location>
</feature>
<evidence type="ECO:0000256" key="1">
    <source>
        <dbReference type="ARBA" id="ARBA00004429"/>
    </source>
</evidence>
<dbReference type="Pfam" id="PF16327">
    <property type="entry name" value="CcmF_C"/>
    <property type="match status" value="1"/>
</dbReference>
<comment type="similarity">
    <text evidence="2">Belongs to the CcmF/CycK/Ccl1/NrfE/CcsA family.</text>
</comment>
<feature type="transmembrane region" description="Helical" evidence="10">
    <location>
        <begin position="6"/>
        <end position="26"/>
    </location>
</feature>
<evidence type="ECO:0000259" key="12">
    <source>
        <dbReference type="Pfam" id="PF16327"/>
    </source>
</evidence>
<feature type="transmembrane region" description="Helical" evidence="10">
    <location>
        <begin position="489"/>
        <end position="511"/>
    </location>
</feature>
<feature type="domain" description="Cytochrome c assembly protein" evidence="11">
    <location>
        <begin position="89"/>
        <end position="295"/>
    </location>
</feature>
<dbReference type="AlphaFoldDB" id="A0A124F5P0"/>
<evidence type="ECO:0000313" key="14">
    <source>
        <dbReference type="Proteomes" id="UP000053791"/>
    </source>
</evidence>
<dbReference type="InterPro" id="IPR032523">
    <property type="entry name" value="CcmF_C"/>
</dbReference>
<evidence type="ECO:0000313" key="13">
    <source>
        <dbReference type="EMBL" id="KUJ85846.1"/>
    </source>
</evidence>
<feature type="transmembrane region" description="Helical" evidence="10">
    <location>
        <begin position="175"/>
        <end position="195"/>
    </location>
</feature>
<dbReference type="InterPro" id="IPR002541">
    <property type="entry name" value="Cyt_c_assembly"/>
</dbReference>
<reference evidence="13 14" key="1">
    <citation type="submission" date="2015-12" db="EMBL/GenBank/DDBJ databases">
        <authorList>
            <person name="Shamseldin A."/>
            <person name="Moawad H."/>
            <person name="Abd El-Rahim W.M."/>
            <person name="Sadowsky M.J."/>
        </authorList>
    </citation>
    <scope>NUCLEOTIDE SEQUENCE [LARGE SCALE GENOMIC DNA]</scope>
    <source>
        <strain evidence="13 14">ZGT118</strain>
    </source>
</reference>
<evidence type="ECO:0000256" key="2">
    <source>
        <dbReference type="ARBA" id="ARBA00009186"/>
    </source>
</evidence>
<evidence type="ECO:0000259" key="11">
    <source>
        <dbReference type="Pfam" id="PF01578"/>
    </source>
</evidence>
<proteinExistence type="inferred from homology"/>
<feature type="transmembrane region" description="Helical" evidence="10">
    <location>
        <begin position="352"/>
        <end position="374"/>
    </location>
</feature>
<evidence type="ECO:0000256" key="10">
    <source>
        <dbReference type="SAM" id="Phobius"/>
    </source>
</evidence>
<keyword evidence="5 10" id="KW-0812">Transmembrane</keyword>
<dbReference type="GO" id="GO:0005886">
    <property type="term" value="C:plasma membrane"/>
    <property type="evidence" value="ECO:0007669"/>
    <property type="project" value="UniProtKB-SubCell"/>
</dbReference>
<keyword evidence="3" id="KW-1003">Cell membrane</keyword>
<keyword evidence="8 10" id="KW-0472">Membrane</keyword>
<gene>
    <name evidence="13" type="ORF">AVO45_02385</name>
</gene>
<dbReference type="InterPro" id="IPR003568">
    <property type="entry name" value="Cyt_c_biogenesis_CcmF"/>
</dbReference>
<dbReference type="Pfam" id="PF01578">
    <property type="entry name" value="Cytochrom_C_asm"/>
    <property type="match status" value="1"/>
</dbReference>
<dbReference type="OrthoDB" id="9761451at2"/>